<keyword evidence="4" id="KW-1185">Reference proteome</keyword>
<organism evidence="3 4">
    <name type="scientific">Bizionia argentinensis JUB59</name>
    <dbReference type="NCBI Taxonomy" id="1046627"/>
    <lineage>
        <taxon>Bacteria</taxon>
        <taxon>Pseudomonadati</taxon>
        <taxon>Bacteroidota</taxon>
        <taxon>Flavobacteriia</taxon>
        <taxon>Flavobacteriales</taxon>
        <taxon>Flavobacteriaceae</taxon>
        <taxon>Bizionia</taxon>
    </lineage>
</organism>
<evidence type="ECO:0000313" key="4">
    <source>
        <dbReference type="Proteomes" id="UP000003730"/>
    </source>
</evidence>
<evidence type="ECO:0000256" key="1">
    <source>
        <dbReference type="ARBA" id="ARBA00022729"/>
    </source>
</evidence>
<proteinExistence type="predicted"/>
<reference evidence="3 4" key="1">
    <citation type="journal article" date="2008" name="Int. J. Syst. Evol. Microbiol.">
        <title>Bizionia argentinensis sp. nov., isolated from surface marine water in Antarctica.</title>
        <authorList>
            <person name="Bercovich A."/>
            <person name="Vazquez S.C."/>
            <person name="Yankilevich P."/>
            <person name="Coria S.H."/>
            <person name="Foti M."/>
            <person name="Hernandez E."/>
            <person name="Vidal A."/>
            <person name="Ruberto L."/>
            <person name="Melo C."/>
            <person name="Marenssi S."/>
            <person name="Criscuolo M."/>
            <person name="Memoli M."/>
            <person name="Arguelles M."/>
            <person name="Mac Cormack W.P."/>
        </authorList>
    </citation>
    <scope>NUCLEOTIDE SEQUENCE [LARGE SCALE GENOMIC DNA]</scope>
    <source>
        <strain evidence="3 4">JUB59</strain>
    </source>
</reference>
<dbReference type="eggNOG" id="COG3637">
    <property type="taxonomic scope" value="Bacteria"/>
</dbReference>
<name>G2EF94_9FLAO</name>
<dbReference type="OrthoDB" id="947434at2"/>
<keyword evidence="1" id="KW-0732">Signal</keyword>
<evidence type="ECO:0000313" key="3">
    <source>
        <dbReference type="EMBL" id="EGV42881.1"/>
    </source>
</evidence>
<comment type="caution">
    <text evidence="3">The sequence shown here is derived from an EMBL/GenBank/DDBJ whole genome shotgun (WGS) entry which is preliminary data.</text>
</comment>
<dbReference type="InterPro" id="IPR027385">
    <property type="entry name" value="Beta-barrel_OMP"/>
</dbReference>
<sequence length="201" mass="22646">MKNLLVTLLFLLVMNLTFSQNKKGIGLRAGANISNLTNADMDVKTNLYLGLIYQVRFSELYALQPELGYSNQGGKTRGNNTIYIEYITLAVSNKFFVAPDLGFYLSVTPGIDFDIDDTLIGFANRGDNHGNDATFVDLNFSFGFGLELKNGLSFEARYKRGFIDVYSGTFNSFESELYETQNQFNTVFQLGINYQFNLTKK</sequence>
<dbReference type="Proteomes" id="UP000003730">
    <property type="component" value="Unassembled WGS sequence"/>
</dbReference>
<dbReference type="SUPFAM" id="SSF56925">
    <property type="entry name" value="OMPA-like"/>
    <property type="match status" value="1"/>
</dbReference>
<accession>G2EF94</accession>
<gene>
    <name evidence="3" type="ORF">BZARG_2028</name>
</gene>
<dbReference type="AlphaFoldDB" id="G2EF94"/>
<evidence type="ECO:0000259" key="2">
    <source>
        <dbReference type="Pfam" id="PF13505"/>
    </source>
</evidence>
<dbReference type="STRING" id="1046627.BZARG_2028"/>
<dbReference type="Pfam" id="PF13505">
    <property type="entry name" value="OMP_b-brl"/>
    <property type="match status" value="1"/>
</dbReference>
<dbReference type="EMBL" id="AFXZ01000038">
    <property type="protein sequence ID" value="EGV42881.1"/>
    <property type="molecule type" value="Genomic_DNA"/>
</dbReference>
<dbReference type="RefSeq" id="WP_008638303.1">
    <property type="nucleotide sequence ID" value="NZ_AFXZ01000038.1"/>
</dbReference>
<protein>
    <submittedName>
        <fullName evidence="3">PorT family protein</fullName>
    </submittedName>
</protein>
<dbReference type="InterPro" id="IPR011250">
    <property type="entry name" value="OMP/PagP_B-barrel"/>
</dbReference>
<feature type="domain" description="Outer membrane protein beta-barrel" evidence="2">
    <location>
        <begin position="7"/>
        <end position="196"/>
    </location>
</feature>